<organism evidence="3 4">
    <name type="scientific">Glutamicibacter arilaitensis</name>
    <dbReference type="NCBI Taxonomy" id="256701"/>
    <lineage>
        <taxon>Bacteria</taxon>
        <taxon>Bacillati</taxon>
        <taxon>Actinomycetota</taxon>
        <taxon>Actinomycetes</taxon>
        <taxon>Micrococcales</taxon>
        <taxon>Micrococcaceae</taxon>
        <taxon>Glutamicibacter</taxon>
    </lineage>
</organism>
<sequence length="64" mass="7276">MSLLLPNQNELWLVLHAQAFAAFLISVFAFVTMWKSRPERANLQGGRRTSNQLCLPTQEHEPAP</sequence>
<dbReference type="Proteomes" id="UP000235739">
    <property type="component" value="Unassembled WGS sequence"/>
</dbReference>
<comment type="caution">
    <text evidence="3">The sequence shown here is derived from an EMBL/GenBank/DDBJ whole genome shotgun (WGS) entry which is preliminary data.</text>
</comment>
<name>A0A2N7RY53_9MICC</name>
<keyword evidence="2" id="KW-0472">Membrane</keyword>
<feature type="region of interest" description="Disordered" evidence="1">
    <location>
        <begin position="41"/>
        <end position="64"/>
    </location>
</feature>
<evidence type="ECO:0000256" key="1">
    <source>
        <dbReference type="SAM" id="MobiDB-lite"/>
    </source>
</evidence>
<reference evidence="3 4" key="1">
    <citation type="journal article" date="2017" name="Elife">
        <title>Extensive horizontal gene transfer in cheese-associated bacteria.</title>
        <authorList>
            <person name="Bonham K.S."/>
            <person name="Wolfe B.E."/>
            <person name="Dutton R.J."/>
        </authorList>
    </citation>
    <scope>NUCLEOTIDE SEQUENCE [LARGE SCALE GENOMIC DNA]</scope>
    <source>
        <strain evidence="3 4">JB182</strain>
    </source>
</reference>
<dbReference type="EMBL" id="PNQX01000003">
    <property type="protein sequence ID" value="PMQ18822.1"/>
    <property type="molecule type" value="Genomic_DNA"/>
</dbReference>
<evidence type="ECO:0000313" key="3">
    <source>
        <dbReference type="EMBL" id="PMQ18822.1"/>
    </source>
</evidence>
<feature type="transmembrane region" description="Helical" evidence="2">
    <location>
        <begin position="12"/>
        <end position="34"/>
    </location>
</feature>
<evidence type="ECO:0000313" key="4">
    <source>
        <dbReference type="Proteomes" id="UP000235739"/>
    </source>
</evidence>
<gene>
    <name evidence="3" type="ORF">CIK84_15635</name>
</gene>
<accession>A0A2N7RY53</accession>
<keyword evidence="2" id="KW-1133">Transmembrane helix</keyword>
<keyword evidence="2" id="KW-0812">Transmembrane</keyword>
<evidence type="ECO:0000256" key="2">
    <source>
        <dbReference type="SAM" id="Phobius"/>
    </source>
</evidence>
<dbReference type="AlphaFoldDB" id="A0A2N7RY53"/>
<protein>
    <submittedName>
        <fullName evidence="3">Uncharacterized protein</fullName>
    </submittedName>
</protein>
<proteinExistence type="predicted"/>